<dbReference type="EMBL" id="FODY01000008">
    <property type="protein sequence ID" value="SEO97843.1"/>
    <property type="molecule type" value="Genomic_DNA"/>
</dbReference>
<dbReference type="STRING" id="112903.SAMN04490178_10820"/>
<sequence length="151" mass="17347">MSYGRAVSKRSIGVNASQLALIHVAKKELGLDDEDYRSILELYGGVSSAKFLTLEGFERVMEHLARLGFQSSNTANRQPKYRPYRDADGAPYPAQLKMIEQQFEQLGFFEAERRQGLCRRIIKKAWPQTRAEANKVFEALKSMIARNYQRQ</sequence>
<accession>A0A1H8U4T6</accession>
<dbReference type="RefSeq" id="WP_091745656.1">
    <property type="nucleotide sequence ID" value="NZ_FODY01000008.1"/>
</dbReference>
<dbReference type="OrthoDB" id="1684988at2"/>
<evidence type="ECO:0008006" key="3">
    <source>
        <dbReference type="Google" id="ProtNLM"/>
    </source>
</evidence>
<protein>
    <recommendedName>
        <fullName evidence="3">Mu-like prophage protein gp16</fullName>
    </recommendedName>
</protein>
<keyword evidence="2" id="KW-1185">Reference proteome</keyword>
<evidence type="ECO:0000313" key="1">
    <source>
        <dbReference type="EMBL" id="SEO97843.1"/>
    </source>
</evidence>
<dbReference type="Proteomes" id="UP000198847">
    <property type="component" value="Unassembled WGS sequence"/>
</dbReference>
<dbReference type="AlphaFoldDB" id="A0A1H8U4T6"/>
<gene>
    <name evidence="1" type="ORF">SAMN04490178_10820</name>
</gene>
<name>A0A1H8U4T6_9FIRM</name>
<reference evidence="1 2" key="1">
    <citation type="submission" date="2016-10" db="EMBL/GenBank/DDBJ databases">
        <authorList>
            <person name="de Groot N.N."/>
        </authorList>
    </citation>
    <scope>NUCLEOTIDE SEQUENCE [LARGE SCALE GENOMIC DNA]</scope>
    <source>
        <strain evidence="1 2">DSM 13305</strain>
    </source>
</reference>
<dbReference type="InterPro" id="IPR009363">
    <property type="entry name" value="Phage_Mu_Gp16"/>
</dbReference>
<dbReference type="Pfam" id="PF06252">
    <property type="entry name" value="GemA"/>
    <property type="match status" value="1"/>
</dbReference>
<proteinExistence type="predicted"/>
<organism evidence="1 2">
    <name type="scientific">Propionispora vibrioides</name>
    <dbReference type="NCBI Taxonomy" id="112903"/>
    <lineage>
        <taxon>Bacteria</taxon>
        <taxon>Bacillati</taxon>
        <taxon>Bacillota</taxon>
        <taxon>Negativicutes</taxon>
        <taxon>Selenomonadales</taxon>
        <taxon>Sporomusaceae</taxon>
        <taxon>Propionispora</taxon>
    </lineage>
</organism>
<evidence type="ECO:0000313" key="2">
    <source>
        <dbReference type="Proteomes" id="UP000198847"/>
    </source>
</evidence>